<keyword evidence="5" id="KW-0804">Transcription</keyword>
<dbReference type="Gene3D" id="3.40.50.2300">
    <property type="match status" value="1"/>
</dbReference>
<dbReference type="InterPro" id="IPR001867">
    <property type="entry name" value="OmpR/PhoB-type_DNA-bd"/>
</dbReference>
<dbReference type="RefSeq" id="WP_045985830.1">
    <property type="nucleotide sequence ID" value="NZ_CP063052.1"/>
</dbReference>
<dbReference type="PROSITE" id="PS50110">
    <property type="entry name" value="RESPONSE_REGULATORY"/>
    <property type="match status" value="1"/>
</dbReference>
<sequence length="227" mass="25486">MINTILVEDDSRLAGNIIDFLELENITCDYANNGETALNLIEKNQYQVVILDVNLPRLDGFSVCERLRTQGVAVPIIMLTARNLLEDKLTGFKVGTDDYLAKPFAMAELVARTKALATRKSGQLIRFKAGNIVFCTQENQAYIDNQPIKLLPTSLIILEHLMRAYPHSITRQSLNLAIWEDRAPNSNSLKVHIHYLRKALSLHCSSVCVVSVNKQGFKLQDTDSESQ</sequence>
<evidence type="ECO:0000313" key="6">
    <source>
        <dbReference type="EMBL" id="KJY73169.1"/>
    </source>
</evidence>
<dbReference type="PANTHER" id="PTHR48111:SF22">
    <property type="entry name" value="REGULATOR OF RPOS"/>
    <property type="match status" value="1"/>
</dbReference>
<evidence type="ECO:0000256" key="1">
    <source>
        <dbReference type="ARBA" id="ARBA00022553"/>
    </source>
</evidence>
<keyword evidence="4" id="KW-0238">DNA-binding</keyword>
<evidence type="ECO:0000256" key="4">
    <source>
        <dbReference type="ARBA" id="ARBA00023125"/>
    </source>
</evidence>
<evidence type="ECO:0000256" key="3">
    <source>
        <dbReference type="ARBA" id="ARBA00023015"/>
    </source>
</evidence>
<dbReference type="EMBL" id="JXXR01000011">
    <property type="protein sequence ID" value="KJY73169.1"/>
    <property type="molecule type" value="Genomic_DNA"/>
</dbReference>
<dbReference type="InterPro" id="IPR016032">
    <property type="entry name" value="Sig_transdc_resp-reg_C-effctor"/>
</dbReference>
<gene>
    <name evidence="6" type="ORF">TW71_10335</name>
</gene>
<keyword evidence="3" id="KW-0805">Transcription regulation</keyword>
<dbReference type="Pfam" id="PF00486">
    <property type="entry name" value="Trans_reg_C"/>
    <property type="match status" value="1"/>
</dbReference>
<dbReference type="InterPro" id="IPR001789">
    <property type="entry name" value="Sig_transdc_resp-reg_receiver"/>
</dbReference>
<name>A0A837G811_9VIBR</name>
<dbReference type="Gene3D" id="1.10.10.10">
    <property type="entry name" value="Winged helix-like DNA-binding domain superfamily/Winged helix DNA-binding domain"/>
    <property type="match status" value="1"/>
</dbReference>
<dbReference type="PANTHER" id="PTHR48111">
    <property type="entry name" value="REGULATOR OF RPOS"/>
    <property type="match status" value="1"/>
</dbReference>
<dbReference type="InterPro" id="IPR039420">
    <property type="entry name" value="WalR-like"/>
</dbReference>
<dbReference type="GO" id="GO:0000156">
    <property type="term" value="F:phosphorelay response regulator activity"/>
    <property type="evidence" value="ECO:0007669"/>
    <property type="project" value="TreeGrafter"/>
</dbReference>
<dbReference type="SMART" id="SM00862">
    <property type="entry name" value="Trans_reg_C"/>
    <property type="match status" value="1"/>
</dbReference>
<dbReference type="GO" id="GO:0000976">
    <property type="term" value="F:transcription cis-regulatory region binding"/>
    <property type="evidence" value="ECO:0007669"/>
    <property type="project" value="TreeGrafter"/>
</dbReference>
<evidence type="ECO:0000256" key="5">
    <source>
        <dbReference type="ARBA" id="ARBA00023163"/>
    </source>
</evidence>
<dbReference type="Gene3D" id="6.10.250.690">
    <property type="match status" value="1"/>
</dbReference>
<dbReference type="Pfam" id="PF00072">
    <property type="entry name" value="Response_reg"/>
    <property type="match status" value="1"/>
</dbReference>
<dbReference type="GO" id="GO:0032993">
    <property type="term" value="C:protein-DNA complex"/>
    <property type="evidence" value="ECO:0007669"/>
    <property type="project" value="TreeGrafter"/>
</dbReference>
<dbReference type="GO" id="GO:0005829">
    <property type="term" value="C:cytosol"/>
    <property type="evidence" value="ECO:0007669"/>
    <property type="project" value="TreeGrafter"/>
</dbReference>
<keyword evidence="2" id="KW-0902">Two-component regulatory system</keyword>
<keyword evidence="1" id="KW-0597">Phosphoprotein</keyword>
<dbReference type="InterPro" id="IPR011006">
    <property type="entry name" value="CheY-like_superfamily"/>
</dbReference>
<dbReference type="SUPFAM" id="SSF52172">
    <property type="entry name" value="CheY-like"/>
    <property type="match status" value="1"/>
</dbReference>
<dbReference type="GO" id="GO:0006355">
    <property type="term" value="P:regulation of DNA-templated transcription"/>
    <property type="evidence" value="ECO:0007669"/>
    <property type="project" value="InterPro"/>
</dbReference>
<dbReference type="SMART" id="SM00448">
    <property type="entry name" value="REC"/>
    <property type="match status" value="1"/>
</dbReference>
<protein>
    <submittedName>
        <fullName evidence="6">XRE family transcriptional regulator</fullName>
    </submittedName>
</protein>
<dbReference type="PROSITE" id="PS51755">
    <property type="entry name" value="OMPR_PHOB"/>
    <property type="match status" value="1"/>
</dbReference>
<comment type="caution">
    <text evidence="6">The sequence shown here is derived from an EMBL/GenBank/DDBJ whole genome shotgun (WGS) entry which is preliminary data.</text>
</comment>
<reference evidence="6" key="1">
    <citation type="journal article" date="2015" name="BMC Genomics">
        <title>Genome mining reveals unlocked bioactive potential of marine Gram-negative bacteria.</title>
        <authorList>
            <person name="Machado H."/>
            <person name="Sonnenschein E.C."/>
            <person name="Melchiorsen J."/>
            <person name="Gram L."/>
        </authorList>
    </citation>
    <scope>NUCLEOTIDE SEQUENCE</scope>
    <source>
        <strain evidence="6">S2052</strain>
    </source>
</reference>
<dbReference type="CDD" id="cd00383">
    <property type="entry name" value="trans_reg_C"/>
    <property type="match status" value="1"/>
</dbReference>
<evidence type="ECO:0000256" key="2">
    <source>
        <dbReference type="ARBA" id="ARBA00023012"/>
    </source>
</evidence>
<proteinExistence type="predicted"/>
<dbReference type="InterPro" id="IPR036388">
    <property type="entry name" value="WH-like_DNA-bd_sf"/>
</dbReference>
<dbReference type="AlphaFoldDB" id="A0A837G811"/>
<dbReference type="SUPFAM" id="SSF46894">
    <property type="entry name" value="C-terminal effector domain of the bipartite response regulators"/>
    <property type="match status" value="1"/>
</dbReference>
<organism evidence="6">
    <name type="scientific">Vibrio coralliilyticus</name>
    <dbReference type="NCBI Taxonomy" id="190893"/>
    <lineage>
        <taxon>Bacteria</taxon>
        <taxon>Pseudomonadati</taxon>
        <taxon>Pseudomonadota</taxon>
        <taxon>Gammaproteobacteria</taxon>
        <taxon>Vibrionales</taxon>
        <taxon>Vibrionaceae</taxon>
        <taxon>Vibrio</taxon>
    </lineage>
</organism>
<accession>A0A837G811</accession>